<reference evidence="2" key="1">
    <citation type="submission" date="2019-12" db="EMBL/GenBank/DDBJ databases">
        <title>Genome sequencing and annotation of Brassica cretica.</title>
        <authorList>
            <person name="Studholme D.J."/>
            <person name="Sarris P.F."/>
        </authorList>
    </citation>
    <scope>NUCLEOTIDE SEQUENCE</scope>
    <source>
        <strain evidence="2">PFS-102/07</strain>
        <tissue evidence="2">Leaf</tissue>
    </source>
</reference>
<name>A0A8S9K367_BRACR</name>
<feature type="region of interest" description="Disordered" evidence="1">
    <location>
        <begin position="95"/>
        <end position="123"/>
    </location>
</feature>
<sequence length="123" mass="14018">MLPCETSRAQCACEGSKVGKRKYQELTNHGSFDAHMHPIDEIKLWHKGQDRISRSRVSFSEEHDGEENQLHEFRCLIENIKSAWASSTSAAEFYRRGPRPMSQNQKGSHASGCSSERAPRQKQ</sequence>
<gene>
    <name evidence="2" type="ORF">F2Q70_00040822</name>
</gene>
<proteinExistence type="predicted"/>
<evidence type="ECO:0000313" key="2">
    <source>
        <dbReference type="EMBL" id="KAF2588762.1"/>
    </source>
</evidence>
<dbReference type="AlphaFoldDB" id="A0A8S9K367"/>
<dbReference type="EMBL" id="QGKY02000190">
    <property type="protein sequence ID" value="KAF2588762.1"/>
    <property type="molecule type" value="Genomic_DNA"/>
</dbReference>
<accession>A0A8S9K367</accession>
<organism evidence="2">
    <name type="scientific">Brassica cretica</name>
    <name type="common">Mustard</name>
    <dbReference type="NCBI Taxonomy" id="69181"/>
    <lineage>
        <taxon>Eukaryota</taxon>
        <taxon>Viridiplantae</taxon>
        <taxon>Streptophyta</taxon>
        <taxon>Embryophyta</taxon>
        <taxon>Tracheophyta</taxon>
        <taxon>Spermatophyta</taxon>
        <taxon>Magnoliopsida</taxon>
        <taxon>eudicotyledons</taxon>
        <taxon>Gunneridae</taxon>
        <taxon>Pentapetalae</taxon>
        <taxon>rosids</taxon>
        <taxon>malvids</taxon>
        <taxon>Brassicales</taxon>
        <taxon>Brassicaceae</taxon>
        <taxon>Brassiceae</taxon>
        <taxon>Brassica</taxon>
    </lineage>
</organism>
<protein>
    <submittedName>
        <fullName evidence="2">Uncharacterized protein</fullName>
    </submittedName>
</protein>
<feature type="compositionally biased region" description="Polar residues" evidence="1">
    <location>
        <begin position="101"/>
        <end position="114"/>
    </location>
</feature>
<comment type="caution">
    <text evidence="2">The sequence shown here is derived from an EMBL/GenBank/DDBJ whole genome shotgun (WGS) entry which is preliminary data.</text>
</comment>
<evidence type="ECO:0000256" key="1">
    <source>
        <dbReference type="SAM" id="MobiDB-lite"/>
    </source>
</evidence>